<protein>
    <submittedName>
        <fullName evidence="1">Uncharacterized protein</fullName>
    </submittedName>
</protein>
<accession>A0ABU0A394</accession>
<reference evidence="1 2" key="1">
    <citation type="submission" date="2023-07" db="EMBL/GenBank/DDBJ databases">
        <title>Genomic Encyclopedia of Type Strains, Phase IV (KMG-IV): sequencing the most valuable type-strain genomes for metagenomic binning, comparative biology and taxonomic classification.</title>
        <authorList>
            <person name="Goeker M."/>
        </authorList>
    </citation>
    <scope>NUCLEOTIDE SEQUENCE [LARGE SCALE GENOMIC DNA]</scope>
    <source>
        <strain evidence="1 2">DSM 9768</strain>
    </source>
</reference>
<name>A0ABU0A394_9BACI</name>
<gene>
    <name evidence="1" type="ORF">J2S74_005422</name>
</gene>
<evidence type="ECO:0000313" key="1">
    <source>
        <dbReference type="EMBL" id="MDQ0257959.1"/>
    </source>
</evidence>
<evidence type="ECO:0000313" key="2">
    <source>
        <dbReference type="Proteomes" id="UP001230005"/>
    </source>
</evidence>
<comment type="caution">
    <text evidence="1">The sequence shown here is derived from an EMBL/GenBank/DDBJ whole genome shotgun (WGS) entry which is preliminary data.</text>
</comment>
<dbReference type="Proteomes" id="UP001230005">
    <property type="component" value="Unassembled WGS sequence"/>
</dbReference>
<organism evidence="1 2">
    <name type="scientific">Evansella vedderi</name>
    <dbReference type="NCBI Taxonomy" id="38282"/>
    <lineage>
        <taxon>Bacteria</taxon>
        <taxon>Bacillati</taxon>
        <taxon>Bacillota</taxon>
        <taxon>Bacilli</taxon>
        <taxon>Bacillales</taxon>
        <taxon>Bacillaceae</taxon>
        <taxon>Evansella</taxon>
    </lineage>
</organism>
<keyword evidence="2" id="KW-1185">Reference proteome</keyword>
<dbReference type="RefSeq" id="WP_307332502.1">
    <property type="nucleotide sequence ID" value="NZ_JAUSUG010000038.1"/>
</dbReference>
<dbReference type="EMBL" id="JAUSUG010000038">
    <property type="protein sequence ID" value="MDQ0257959.1"/>
    <property type="molecule type" value="Genomic_DNA"/>
</dbReference>
<proteinExistence type="predicted"/>
<sequence length="65" mass="7844">MNIKTSELQLIITCVNDRRQRFKRELEKESKYSWSDEIDDLKVDVEELQNLQTKLEDMLEEKLKG</sequence>